<keyword evidence="3" id="KW-0862">Zinc</keyword>
<evidence type="ECO:0000256" key="1">
    <source>
        <dbReference type="ARBA" id="ARBA00022723"/>
    </source>
</evidence>
<dbReference type="PANTHER" id="PTHR31973:SF190">
    <property type="entry name" value="MULE TRANSPOSASE DOMAIN-CONTAINING PROTEIN"/>
    <property type="match status" value="1"/>
</dbReference>
<feature type="region of interest" description="Disordered" evidence="5">
    <location>
        <begin position="550"/>
        <end position="578"/>
    </location>
</feature>
<evidence type="ECO:0000256" key="2">
    <source>
        <dbReference type="ARBA" id="ARBA00022771"/>
    </source>
</evidence>
<feature type="compositionally biased region" description="Polar residues" evidence="5">
    <location>
        <begin position="550"/>
        <end position="571"/>
    </location>
</feature>
<accession>A0A6L2KS60</accession>
<feature type="compositionally biased region" description="Basic and acidic residues" evidence="5">
    <location>
        <begin position="509"/>
        <end position="518"/>
    </location>
</feature>
<comment type="caution">
    <text evidence="7">The sequence shown here is derived from an EMBL/GenBank/DDBJ whole genome shotgun (WGS) entry which is preliminary data.</text>
</comment>
<reference evidence="7" key="1">
    <citation type="journal article" date="2019" name="Sci. Rep.">
        <title>Draft genome of Tanacetum cinerariifolium, the natural source of mosquito coil.</title>
        <authorList>
            <person name="Yamashiro T."/>
            <person name="Shiraishi A."/>
            <person name="Satake H."/>
            <person name="Nakayama K."/>
        </authorList>
    </citation>
    <scope>NUCLEOTIDE SEQUENCE</scope>
</reference>
<dbReference type="AlphaFoldDB" id="A0A6L2KS60"/>
<evidence type="ECO:0000256" key="4">
    <source>
        <dbReference type="PROSITE-ProRule" id="PRU00325"/>
    </source>
</evidence>
<name>A0A6L2KS60_TANCI</name>
<feature type="domain" description="SWIM-type" evidence="6">
    <location>
        <begin position="426"/>
        <end position="468"/>
    </location>
</feature>
<dbReference type="InterPro" id="IPR007527">
    <property type="entry name" value="Znf_SWIM"/>
</dbReference>
<dbReference type="Pfam" id="PF04434">
    <property type="entry name" value="SWIM"/>
    <property type="match status" value="1"/>
</dbReference>
<evidence type="ECO:0000259" key="6">
    <source>
        <dbReference type="PROSITE" id="PS50966"/>
    </source>
</evidence>
<feature type="region of interest" description="Disordered" evidence="5">
    <location>
        <begin position="496"/>
        <end position="518"/>
    </location>
</feature>
<proteinExistence type="predicted"/>
<gene>
    <name evidence="7" type="ORF">Tci_024286</name>
</gene>
<evidence type="ECO:0000256" key="3">
    <source>
        <dbReference type="ARBA" id="ARBA00022833"/>
    </source>
</evidence>
<keyword evidence="2 4" id="KW-0863">Zinc-finger</keyword>
<dbReference type="InterPro" id="IPR006564">
    <property type="entry name" value="Znf_PMZ"/>
</dbReference>
<dbReference type="SMART" id="SM00575">
    <property type="entry name" value="ZnF_PMZ"/>
    <property type="match status" value="1"/>
</dbReference>
<protein>
    <recommendedName>
        <fullName evidence="6">SWIM-type domain-containing protein</fullName>
    </recommendedName>
</protein>
<sequence length="725" mass="80450">MHRICFRFEYIMVENFEGYTGESEPLFYNYLRPLTSLDEGLYASACEKDVCYLATLVRSSKLIEQIELKKMLLLTWHESSEPTKEPVCNFVTPSSLPQYDSSTPCKDSVCESITPRSDVESSRLSHDESFGADDLDLNLNEPVKLNVSQIKTQSELPVSKEPDVGRPQEPIVAEVSTQKPIVEEENEIVEPDVDVHLFGDDVDVINANGFDSDPGKDDEISNYRWRSVRIRARCDRKVHVFTMSQGTGPIGPNRGMKAGPSGSSGPSTKSKERNNTVKAVQDQLQRDLEVQIFMSKDFRDKAKAEKEIRGYHVLQYSIIRDYIVELQSTNPNTTVKIAVERNTDPSLPTRVFQRIYVCLGALKRLQKRSVRLRWCFHEGAISRPSRAKSDLLLNNICEVFNGKIVGECIKKEAHFMKVQWNRANKYQVPGSLGDQCVVDVVTMTCSCSKWELTRIPCKHVIAACWNMALNDQVAPPPEAWVNPCYWSDTWTETYTHKVGQPRKKRKRSKHEDEPFVKDGKLSKKGRTITCQSCGNTSQNKAICKGQGQKATTGRNNAEASGSASRQAQQTKLAVGQDGLGGSGTGAVIDLYAAAGQGDASGAGGLGEDSPSNSLPSIVMTKNTSEVSDNSKFLMVDEEDLVFKKISHMAEEIMVMLREGLGKKDITDSSPPSRVSAILRSLAGLVGGGYLRDYVRVVAGMDHRGLSGGGYLREYVRVVVRMDDGG</sequence>
<dbReference type="PROSITE" id="PS50966">
    <property type="entry name" value="ZF_SWIM"/>
    <property type="match status" value="1"/>
</dbReference>
<evidence type="ECO:0000256" key="5">
    <source>
        <dbReference type="SAM" id="MobiDB-lite"/>
    </source>
</evidence>
<organism evidence="7">
    <name type="scientific">Tanacetum cinerariifolium</name>
    <name type="common">Dalmatian daisy</name>
    <name type="synonym">Chrysanthemum cinerariifolium</name>
    <dbReference type="NCBI Taxonomy" id="118510"/>
    <lineage>
        <taxon>Eukaryota</taxon>
        <taxon>Viridiplantae</taxon>
        <taxon>Streptophyta</taxon>
        <taxon>Embryophyta</taxon>
        <taxon>Tracheophyta</taxon>
        <taxon>Spermatophyta</taxon>
        <taxon>Magnoliopsida</taxon>
        <taxon>eudicotyledons</taxon>
        <taxon>Gunneridae</taxon>
        <taxon>Pentapetalae</taxon>
        <taxon>asterids</taxon>
        <taxon>campanulids</taxon>
        <taxon>Asterales</taxon>
        <taxon>Asteraceae</taxon>
        <taxon>Asteroideae</taxon>
        <taxon>Anthemideae</taxon>
        <taxon>Anthemidinae</taxon>
        <taxon>Tanacetum</taxon>
    </lineage>
</organism>
<evidence type="ECO:0000313" key="7">
    <source>
        <dbReference type="EMBL" id="GEU52308.1"/>
    </source>
</evidence>
<feature type="compositionally biased region" description="Basic residues" evidence="5">
    <location>
        <begin position="499"/>
        <end position="508"/>
    </location>
</feature>
<keyword evidence="1" id="KW-0479">Metal-binding</keyword>
<dbReference type="EMBL" id="BKCJ010002995">
    <property type="protein sequence ID" value="GEU52308.1"/>
    <property type="molecule type" value="Genomic_DNA"/>
</dbReference>
<feature type="region of interest" description="Disordered" evidence="5">
    <location>
        <begin position="243"/>
        <end position="275"/>
    </location>
</feature>
<dbReference type="GO" id="GO:0008270">
    <property type="term" value="F:zinc ion binding"/>
    <property type="evidence" value="ECO:0007669"/>
    <property type="project" value="UniProtKB-KW"/>
</dbReference>
<dbReference type="PANTHER" id="PTHR31973">
    <property type="entry name" value="POLYPROTEIN, PUTATIVE-RELATED"/>
    <property type="match status" value="1"/>
</dbReference>